<evidence type="ECO:0000256" key="13">
    <source>
        <dbReference type="ARBA" id="ARBA00023136"/>
    </source>
</evidence>
<feature type="transmembrane region" description="Helical" evidence="17">
    <location>
        <begin position="54"/>
        <end position="75"/>
    </location>
</feature>
<keyword evidence="13 17" id="KW-0472">Membrane</keyword>
<dbReference type="Gene3D" id="3.30.40.10">
    <property type="entry name" value="Zinc/RING finger domain, C3HC4 (zinc finger)"/>
    <property type="match status" value="1"/>
</dbReference>
<dbReference type="SUPFAM" id="SSF57850">
    <property type="entry name" value="RING/U-box"/>
    <property type="match status" value="1"/>
</dbReference>
<evidence type="ECO:0000256" key="8">
    <source>
        <dbReference type="ARBA" id="ARBA00022729"/>
    </source>
</evidence>
<dbReference type="InParanoid" id="A0A6P4AKR2"/>
<dbReference type="GeneID" id="107431928"/>
<evidence type="ECO:0000256" key="10">
    <source>
        <dbReference type="ARBA" id="ARBA00022786"/>
    </source>
</evidence>
<dbReference type="Proteomes" id="UP001652623">
    <property type="component" value="Chromosome 11"/>
</dbReference>
<evidence type="ECO:0000256" key="9">
    <source>
        <dbReference type="ARBA" id="ARBA00022771"/>
    </source>
</evidence>
<accession>A0A6P4AKR2</accession>
<sequence>MIGVLSKFQLSISLPMNQLWFIILLIIFMISHAEAQAVPSNYEANIPSDLKPSIAIVIGILCVMFVLTFVLLVYAKLCHRSESVLENLQNQQGLISRSSRFSGIDKTVIESLPFFRFSSLKGSKEGLECAVCLSKFEDFEVLRLLPKCKHAFHIDCIDHWLEKHSSCPLCRHRVSSEDLTIIAYSNSMRLLWNNQSELREDSNIELFVQREEGHRGSSRFSIGSSFRKMEKGDKEEELLIQEEVDENEEDQKAFHKHNHKIIASDFMFKNRWSSVSSSDLLFLNSEMISHISSNRFPTMDSNNELFLTGRGSENEEIMKIKEEMEMKRSFESKVSTINKNSGSLSIQVLDPPSDLASSSKTSRAVNQGEKRSMSEITALSRYGNFDMSNRIGESHSSRNSVKEESIRRLWLPIARRTVQWFANREKRSHLSQKTTQQLDV</sequence>
<keyword evidence="20" id="KW-1185">Reference proteome</keyword>
<dbReference type="GO" id="GO:0008270">
    <property type="term" value="F:zinc ion binding"/>
    <property type="evidence" value="ECO:0007669"/>
    <property type="project" value="UniProtKB-KW"/>
</dbReference>
<dbReference type="FunCoup" id="A0A6P4AKR2">
    <property type="interactions" value="568"/>
</dbReference>
<dbReference type="GO" id="GO:0061630">
    <property type="term" value="F:ubiquitin protein ligase activity"/>
    <property type="evidence" value="ECO:0007669"/>
    <property type="project" value="UniProtKB-EC"/>
</dbReference>
<keyword evidence="11" id="KW-0862">Zinc</keyword>
<name>A0A6P4AKR2_ZIZJJ</name>
<evidence type="ECO:0000256" key="2">
    <source>
        <dbReference type="ARBA" id="ARBA00004167"/>
    </source>
</evidence>
<dbReference type="AlphaFoldDB" id="A0A6P4AKR2"/>
<organism evidence="20 21">
    <name type="scientific">Ziziphus jujuba</name>
    <name type="common">Chinese jujube</name>
    <name type="synonym">Ziziphus sativa</name>
    <dbReference type="NCBI Taxonomy" id="326968"/>
    <lineage>
        <taxon>Eukaryota</taxon>
        <taxon>Viridiplantae</taxon>
        <taxon>Streptophyta</taxon>
        <taxon>Embryophyta</taxon>
        <taxon>Tracheophyta</taxon>
        <taxon>Spermatophyta</taxon>
        <taxon>Magnoliopsida</taxon>
        <taxon>eudicotyledons</taxon>
        <taxon>Gunneridae</taxon>
        <taxon>Pentapetalae</taxon>
        <taxon>rosids</taxon>
        <taxon>fabids</taxon>
        <taxon>Rosales</taxon>
        <taxon>Rhamnaceae</taxon>
        <taxon>Paliureae</taxon>
        <taxon>Ziziphus</taxon>
    </lineage>
</organism>
<evidence type="ECO:0000256" key="12">
    <source>
        <dbReference type="ARBA" id="ARBA00022989"/>
    </source>
</evidence>
<comment type="pathway">
    <text evidence="3">Protein modification; protein ubiquitination.</text>
</comment>
<keyword evidence="10" id="KW-0833">Ubl conjugation pathway</keyword>
<evidence type="ECO:0000256" key="4">
    <source>
        <dbReference type="ARBA" id="ARBA00012483"/>
    </source>
</evidence>
<comment type="subcellular location">
    <subcellularLocation>
        <location evidence="2">Membrane</location>
        <topology evidence="2">Single-pass membrane protein</topology>
    </subcellularLocation>
</comment>
<dbReference type="SMART" id="SM00184">
    <property type="entry name" value="RING"/>
    <property type="match status" value="1"/>
</dbReference>
<dbReference type="GO" id="GO:0016020">
    <property type="term" value="C:membrane"/>
    <property type="evidence" value="ECO:0007669"/>
    <property type="project" value="UniProtKB-SubCell"/>
</dbReference>
<keyword evidence="5" id="KW-0808">Transferase</keyword>
<evidence type="ECO:0000256" key="18">
    <source>
        <dbReference type="SAM" id="SignalP"/>
    </source>
</evidence>
<dbReference type="RefSeq" id="XP_015898444.2">
    <property type="nucleotide sequence ID" value="XM_016042958.4"/>
</dbReference>
<dbReference type="KEGG" id="zju:107431928"/>
<feature type="chain" id="PRO_5028191910" description="RING-type E3 ubiquitin transferase" evidence="18">
    <location>
        <begin position="36"/>
        <end position="440"/>
    </location>
</feature>
<dbReference type="InterPro" id="IPR013083">
    <property type="entry name" value="Znf_RING/FYVE/PHD"/>
</dbReference>
<dbReference type="CDD" id="cd16461">
    <property type="entry name" value="RING-H2_EL5-like"/>
    <property type="match status" value="1"/>
</dbReference>
<evidence type="ECO:0000256" key="1">
    <source>
        <dbReference type="ARBA" id="ARBA00000900"/>
    </source>
</evidence>
<dbReference type="PANTHER" id="PTHR46539">
    <property type="entry name" value="E3 UBIQUITIN-PROTEIN LIGASE ATL42"/>
    <property type="match status" value="1"/>
</dbReference>
<evidence type="ECO:0000256" key="14">
    <source>
        <dbReference type="ARBA" id="ARBA00024209"/>
    </source>
</evidence>
<keyword evidence="8 18" id="KW-0732">Signal</keyword>
<evidence type="ECO:0000313" key="21">
    <source>
        <dbReference type="RefSeq" id="XP_015898444.2"/>
    </source>
</evidence>
<comment type="catalytic activity">
    <reaction evidence="1">
        <text>S-ubiquitinyl-[E2 ubiquitin-conjugating enzyme]-L-cysteine + [acceptor protein]-L-lysine = [E2 ubiquitin-conjugating enzyme]-L-cysteine + N(6)-ubiquitinyl-[acceptor protein]-L-lysine.</text>
        <dbReference type="EC" id="2.3.2.27"/>
    </reaction>
</comment>
<dbReference type="Pfam" id="PF13639">
    <property type="entry name" value="zf-RING_2"/>
    <property type="match status" value="1"/>
</dbReference>
<protein>
    <recommendedName>
        <fullName evidence="4">RING-type E3 ubiquitin transferase</fullName>
        <ecNumber evidence="4">2.3.2.27</ecNumber>
    </recommendedName>
</protein>
<evidence type="ECO:0000256" key="11">
    <source>
        <dbReference type="ARBA" id="ARBA00022833"/>
    </source>
</evidence>
<keyword evidence="9 15" id="KW-0863">Zinc-finger</keyword>
<gene>
    <name evidence="21" type="primary">LOC107431928</name>
</gene>
<feature type="region of interest" description="Disordered" evidence="16">
    <location>
        <begin position="343"/>
        <end position="372"/>
    </location>
</feature>
<proteinExistence type="inferred from homology"/>
<dbReference type="FunFam" id="3.30.40.10:FF:000285">
    <property type="entry name" value="RING-H2 finger protein ATL43"/>
    <property type="match status" value="1"/>
</dbReference>
<keyword evidence="7" id="KW-0479">Metal-binding</keyword>
<evidence type="ECO:0000256" key="17">
    <source>
        <dbReference type="SAM" id="Phobius"/>
    </source>
</evidence>
<comment type="similarity">
    <text evidence="14">Belongs to the RING-type zinc finger family. ATL subfamily.</text>
</comment>
<keyword evidence="12 17" id="KW-1133">Transmembrane helix</keyword>
<evidence type="ECO:0000256" key="5">
    <source>
        <dbReference type="ARBA" id="ARBA00022679"/>
    </source>
</evidence>
<feature type="compositionally biased region" description="Polar residues" evidence="16">
    <location>
        <begin position="355"/>
        <end position="365"/>
    </location>
</feature>
<feature type="domain" description="RING-type" evidence="19">
    <location>
        <begin position="129"/>
        <end position="171"/>
    </location>
</feature>
<evidence type="ECO:0000256" key="15">
    <source>
        <dbReference type="PROSITE-ProRule" id="PRU00175"/>
    </source>
</evidence>
<dbReference type="EC" id="2.3.2.27" evidence="4"/>
<evidence type="ECO:0000256" key="3">
    <source>
        <dbReference type="ARBA" id="ARBA00004906"/>
    </source>
</evidence>
<evidence type="ECO:0000256" key="16">
    <source>
        <dbReference type="SAM" id="MobiDB-lite"/>
    </source>
</evidence>
<evidence type="ECO:0000256" key="7">
    <source>
        <dbReference type="ARBA" id="ARBA00022723"/>
    </source>
</evidence>
<keyword evidence="6 17" id="KW-0812">Transmembrane</keyword>
<evidence type="ECO:0000259" key="19">
    <source>
        <dbReference type="PROSITE" id="PS50089"/>
    </source>
</evidence>
<dbReference type="PANTHER" id="PTHR46539:SF1">
    <property type="entry name" value="E3 UBIQUITIN-PROTEIN LIGASE ATL42"/>
    <property type="match status" value="1"/>
</dbReference>
<evidence type="ECO:0000256" key="6">
    <source>
        <dbReference type="ARBA" id="ARBA00022692"/>
    </source>
</evidence>
<evidence type="ECO:0000313" key="20">
    <source>
        <dbReference type="Proteomes" id="UP001652623"/>
    </source>
</evidence>
<dbReference type="PROSITE" id="PS50089">
    <property type="entry name" value="ZF_RING_2"/>
    <property type="match status" value="1"/>
</dbReference>
<reference evidence="21" key="1">
    <citation type="submission" date="2025-08" db="UniProtKB">
        <authorList>
            <consortium name="RefSeq"/>
        </authorList>
    </citation>
    <scope>IDENTIFICATION</scope>
    <source>
        <tissue evidence="21">Seedling</tissue>
    </source>
</reference>
<feature type="signal peptide" evidence="18">
    <location>
        <begin position="1"/>
        <end position="35"/>
    </location>
</feature>
<dbReference type="InterPro" id="IPR001841">
    <property type="entry name" value="Znf_RING"/>
</dbReference>